<keyword evidence="2" id="KW-1185">Reference proteome</keyword>
<reference evidence="1" key="1">
    <citation type="journal article" date="2023" name="Science">
        <title>Genome structures resolve the early diversification of teleost fishes.</title>
        <authorList>
            <person name="Parey E."/>
            <person name="Louis A."/>
            <person name="Montfort J."/>
            <person name="Bouchez O."/>
            <person name="Roques C."/>
            <person name="Iampietro C."/>
            <person name="Lluch J."/>
            <person name="Castinel A."/>
            <person name="Donnadieu C."/>
            <person name="Desvignes T."/>
            <person name="Floi Bucao C."/>
            <person name="Jouanno E."/>
            <person name="Wen M."/>
            <person name="Mejri S."/>
            <person name="Dirks R."/>
            <person name="Jansen H."/>
            <person name="Henkel C."/>
            <person name="Chen W.J."/>
            <person name="Zahm M."/>
            <person name="Cabau C."/>
            <person name="Klopp C."/>
            <person name="Thompson A.W."/>
            <person name="Robinson-Rechavi M."/>
            <person name="Braasch I."/>
            <person name="Lecointre G."/>
            <person name="Bobe J."/>
            <person name="Postlethwait J.H."/>
            <person name="Berthelot C."/>
            <person name="Roest Crollius H."/>
            <person name="Guiguen Y."/>
        </authorList>
    </citation>
    <scope>NUCLEOTIDE SEQUENCE</scope>
    <source>
        <strain evidence="1">NC1722</strain>
    </source>
</reference>
<comment type="caution">
    <text evidence="1">The sequence shown here is derived from an EMBL/GenBank/DDBJ whole genome shotgun (WGS) entry which is preliminary data.</text>
</comment>
<organism evidence="1 2">
    <name type="scientific">Aldrovandia affinis</name>
    <dbReference type="NCBI Taxonomy" id="143900"/>
    <lineage>
        <taxon>Eukaryota</taxon>
        <taxon>Metazoa</taxon>
        <taxon>Chordata</taxon>
        <taxon>Craniata</taxon>
        <taxon>Vertebrata</taxon>
        <taxon>Euteleostomi</taxon>
        <taxon>Actinopterygii</taxon>
        <taxon>Neopterygii</taxon>
        <taxon>Teleostei</taxon>
        <taxon>Notacanthiformes</taxon>
        <taxon>Halosauridae</taxon>
        <taxon>Aldrovandia</taxon>
    </lineage>
</organism>
<accession>A0AAD7TDQ7</accession>
<dbReference type="EMBL" id="JAINUG010000002">
    <property type="protein sequence ID" value="KAJ8418341.1"/>
    <property type="molecule type" value="Genomic_DNA"/>
</dbReference>
<evidence type="ECO:0000313" key="1">
    <source>
        <dbReference type="EMBL" id="KAJ8418341.1"/>
    </source>
</evidence>
<dbReference type="AlphaFoldDB" id="A0AAD7TDQ7"/>
<evidence type="ECO:0000313" key="2">
    <source>
        <dbReference type="Proteomes" id="UP001221898"/>
    </source>
</evidence>
<gene>
    <name evidence="1" type="ORF">AAFF_G00140500</name>
</gene>
<dbReference type="Proteomes" id="UP001221898">
    <property type="component" value="Unassembled WGS sequence"/>
</dbReference>
<sequence>MREHASVTSDGGSGALGSSTVRGAARGASVYVPLSCRSWADTSLSLRPRMPSPLRLFMPAEFFRTPFQTRPCIPAMMRSDG</sequence>
<name>A0AAD7TDQ7_9TELE</name>
<protein>
    <submittedName>
        <fullName evidence="1">Uncharacterized protein</fullName>
    </submittedName>
</protein>
<proteinExistence type="predicted"/>